<organism evidence="3 4">
    <name type="scientific">Paractinoplanes toevensis</name>
    <dbReference type="NCBI Taxonomy" id="571911"/>
    <lineage>
        <taxon>Bacteria</taxon>
        <taxon>Bacillati</taxon>
        <taxon>Actinomycetota</taxon>
        <taxon>Actinomycetes</taxon>
        <taxon>Micromonosporales</taxon>
        <taxon>Micromonosporaceae</taxon>
        <taxon>Paractinoplanes</taxon>
    </lineage>
</organism>
<keyword evidence="4" id="KW-1185">Reference proteome</keyword>
<dbReference type="EMBL" id="BOQN01000133">
    <property type="protein sequence ID" value="GIM97032.1"/>
    <property type="molecule type" value="Genomic_DNA"/>
</dbReference>
<sequence>MTTTSETRTGLALFGGRPAVARGTRIPAWPRVTPADREAVLRALDSGRFTAAAAGEQEIPGLEREWAEQAGTRHCIAVSNGTAALSVALRALGVGPGDEVVVPALSFIATAAAPLHLMAVPVFADVDPYTYNVTAATVEAAISPRTRAVVVVHLHGLPVDMDEILAVAGRYGIPVVEDAAQAHGARYRGRPVGSLGAINTFSLNVSKNLATCGEGGLITTDDPELAARATMLRQFGELIAAKGERSYVAHELGWNNKPSALQAAFTRSQLARFPEECEQRDHNVRRMLDELAGLTGLALPGPPADRTHAWHILRFRIDPAAFGLGPEHAGPIRAAVQRALRAEGVPAAPYQLMPLPAQRVFREHRGLGEYPWALPGVLDRPYRESDFPITHAVIDNSFAIQKAHLHPDAGDLLMRYAEGFRKVWADRDRIAGYAAQLDYQPPWQQATAIAEKEWAQAFPAADRDLTEGE</sequence>
<dbReference type="GO" id="GO:0030170">
    <property type="term" value="F:pyridoxal phosphate binding"/>
    <property type="evidence" value="ECO:0007669"/>
    <property type="project" value="TreeGrafter"/>
</dbReference>
<dbReference type="SUPFAM" id="SSF53383">
    <property type="entry name" value="PLP-dependent transferases"/>
    <property type="match status" value="1"/>
</dbReference>
<dbReference type="InterPro" id="IPR015421">
    <property type="entry name" value="PyrdxlP-dep_Trfase_major"/>
</dbReference>
<keyword evidence="3" id="KW-0808">Transferase</keyword>
<dbReference type="GO" id="GO:0008483">
    <property type="term" value="F:transaminase activity"/>
    <property type="evidence" value="ECO:0007669"/>
    <property type="project" value="UniProtKB-KW"/>
</dbReference>
<dbReference type="Proteomes" id="UP000677082">
    <property type="component" value="Unassembled WGS sequence"/>
</dbReference>
<evidence type="ECO:0000313" key="3">
    <source>
        <dbReference type="EMBL" id="GIM97032.1"/>
    </source>
</evidence>
<dbReference type="CDD" id="cd00616">
    <property type="entry name" value="AHBA_syn"/>
    <property type="match status" value="1"/>
</dbReference>
<comment type="cofactor">
    <cofactor evidence="1">
        <name>pyridoxal 5'-phosphate</name>
        <dbReference type="ChEBI" id="CHEBI:597326"/>
    </cofactor>
</comment>
<proteinExistence type="inferred from homology"/>
<dbReference type="InterPro" id="IPR000653">
    <property type="entry name" value="DegT/StrS_aminotransferase"/>
</dbReference>
<dbReference type="PANTHER" id="PTHR30244:SF34">
    <property type="entry name" value="DTDP-4-AMINO-4,6-DIDEOXYGALACTOSE TRANSAMINASE"/>
    <property type="match status" value="1"/>
</dbReference>
<evidence type="ECO:0000256" key="1">
    <source>
        <dbReference type="ARBA" id="ARBA00001933"/>
    </source>
</evidence>
<dbReference type="RefSeq" id="WP_213012687.1">
    <property type="nucleotide sequence ID" value="NZ_BOQN01000133.1"/>
</dbReference>
<dbReference type="Pfam" id="PF01041">
    <property type="entry name" value="DegT_DnrJ_EryC1"/>
    <property type="match status" value="1"/>
</dbReference>
<gene>
    <name evidence="3" type="ORF">Ato02nite_088250</name>
</gene>
<comment type="similarity">
    <text evidence="2">Belongs to the DegT/DnrJ/EryC1 family.</text>
</comment>
<name>A0A920BPU5_9ACTN</name>
<comment type="caution">
    <text evidence="3">The sequence shown here is derived from an EMBL/GenBank/DDBJ whole genome shotgun (WGS) entry which is preliminary data.</text>
</comment>
<accession>A0A920BPU5</accession>
<protein>
    <submittedName>
        <fullName evidence="3">Aminotransferase DegT</fullName>
    </submittedName>
</protein>
<evidence type="ECO:0000256" key="2">
    <source>
        <dbReference type="RuleBase" id="RU004508"/>
    </source>
</evidence>
<dbReference type="Gene3D" id="3.40.640.10">
    <property type="entry name" value="Type I PLP-dependent aspartate aminotransferase-like (Major domain)"/>
    <property type="match status" value="1"/>
</dbReference>
<dbReference type="AlphaFoldDB" id="A0A920BPU5"/>
<evidence type="ECO:0000313" key="4">
    <source>
        <dbReference type="Proteomes" id="UP000677082"/>
    </source>
</evidence>
<dbReference type="InterPro" id="IPR015424">
    <property type="entry name" value="PyrdxlP-dep_Trfase"/>
</dbReference>
<dbReference type="GO" id="GO:0000271">
    <property type="term" value="P:polysaccharide biosynthetic process"/>
    <property type="evidence" value="ECO:0007669"/>
    <property type="project" value="TreeGrafter"/>
</dbReference>
<keyword evidence="2" id="KW-0663">Pyridoxal phosphate</keyword>
<dbReference type="PANTHER" id="PTHR30244">
    <property type="entry name" value="TRANSAMINASE"/>
    <property type="match status" value="1"/>
</dbReference>
<dbReference type="Gene3D" id="3.90.1150.10">
    <property type="entry name" value="Aspartate Aminotransferase, domain 1"/>
    <property type="match status" value="1"/>
</dbReference>
<dbReference type="InterPro" id="IPR015422">
    <property type="entry name" value="PyrdxlP-dep_Trfase_small"/>
</dbReference>
<keyword evidence="3" id="KW-0032">Aminotransferase</keyword>
<reference evidence="3 4" key="1">
    <citation type="submission" date="2021-03" db="EMBL/GenBank/DDBJ databases">
        <title>Whole genome shotgun sequence of Actinoplanes toevensis NBRC 105298.</title>
        <authorList>
            <person name="Komaki H."/>
            <person name="Tamura T."/>
        </authorList>
    </citation>
    <scope>NUCLEOTIDE SEQUENCE [LARGE SCALE GENOMIC DNA]</scope>
    <source>
        <strain evidence="3 4">NBRC 105298</strain>
    </source>
</reference>